<feature type="transmembrane region" description="Helical" evidence="4">
    <location>
        <begin position="31"/>
        <end position="49"/>
    </location>
</feature>
<accession>A0A1M5P1J2</accession>
<dbReference type="OrthoDB" id="5492415at2"/>
<dbReference type="SUPFAM" id="SSF46689">
    <property type="entry name" value="Homeodomain-like"/>
    <property type="match status" value="1"/>
</dbReference>
<keyword evidence="4" id="KW-0472">Membrane</keyword>
<evidence type="ECO:0000313" key="7">
    <source>
        <dbReference type="Proteomes" id="UP000184532"/>
    </source>
</evidence>
<evidence type="ECO:0000256" key="3">
    <source>
        <dbReference type="ARBA" id="ARBA00023163"/>
    </source>
</evidence>
<feature type="domain" description="HTH araC/xylS-type" evidence="5">
    <location>
        <begin position="263"/>
        <end position="363"/>
    </location>
</feature>
<feature type="transmembrane region" description="Helical" evidence="4">
    <location>
        <begin position="177"/>
        <end position="195"/>
    </location>
</feature>
<organism evidence="6 7">
    <name type="scientific">Flagellimonas flava</name>
    <dbReference type="NCBI Taxonomy" id="570519"/>
    <lineage>
        <taxon>Bacteria</taxon>
        <taxon>Pseudomonadati</taxon>
        <taxon>Bacteroidota</taxon>
        <taxon>Flavobacteriia</taxon>
        <taxon>Flavobacteriales</taxon>
        <taxon>Flavobacteriaceae</taxon>
        <taxon>Flagellimonas</taxon>
    </lineage>
</organism>
<evidence type="ECO:0000256" key="2">
    <source>
        <dbReference type="ARBA" id="ARBA00023125"/>
    </source>
</evidence>
<dbReference type="GO" id="GO:0003700">
    <property type="term" value="F:DNA-binding transcription factor activity"/>
    <property type="evidence" value="ECO:0007669"/>
    <property type="project" value="InterPro"/>
</dbReference>
<reference evidence="7" key="1">
    <citation type="submission" date="2016-11" db="EMBL/GenBank/DDBJ databases">
        <authorList>
            <person name="Varghese N."/>
            <person name="Submissions S."/>
        </authorList>
    </citation>
    <scope>NUCLEOTIDE SEQUENCE [LARGE SCALE GENOMIC DNA]</scope>
    <source>
        <strain evidence="7">DSM 22638</strain>
    </source>
</reference>
<dbReference type="PANTHER" id="PTHR43280">
    <property type="entry name" value="ARAC-FAMILY TRANSCRIPTIONAL REGULATOR"/>
    <property type="match status" value="1"/>
</dbReference>
<dbReference type="GO" id="GO:0043565">
    <property type="term" value="F:sequence-specific DNA binding"/>
    <property type="evidence" value="ECO:0007669"/>
    <property type="project" value="InterPro"/>
</dbReference>
<dbReference type="PROSITE" id="PS00041">
    <property type="entry name" value="HTH_ARAC_FAMILY_1"/>
    <property type="match status" value="1"/>
</dbReference>
<dbReference type="RefSeq" id="WP_073181089.1">
    <property type="nucleotide sequence ID" value="NZ_FQWL01000006.1"/>
</dbReference>
<evidence type="ECO:0000256" key="4">
    <source>
        <dbReference type="SAM" id="Phobius"/>
    </source>
</evidence>
<feature type="transmembrane region" description="Helical" evidence="4">
    <location>
        <begin position="99"/>
        <end position="117"/>
    </location>
</feature>
<keyword evidence="1" id="KW-0805">Transcription regulation</keyword>
<keyword evidence="7" id="KW-1185">Reference proteome</keyword>
<gene>
    <name evidence="6" type="ORF">SAMN04488116_3004</name>
</gene>
<feature type="transmembrane region" description="Helical" evidence="4">
    <location>
        <begin position="207"/>
        <end position="226"/>
    </location>
</feature>
<name>A0A1M5P1J2_9FLAO</name>
<evidence type="ECO:0000256" key="1">
    <source>
        <dbReference type="ARBA" id="ARBA00023015"/>
    </source>
</evidence>
<dbReference type="PANTHER" id="PTHR43280:SF29">
    <property type="entry name" value="ARAC-FAMILY TRANSCRIPTIONAL REGULATOR"/>
    <property type="match status" value="1"/>
</dbReference>
<dbReference type="Proteomes" id="UP000184532">
    <property type="component" value="Unassembled WGS sequence"/>
</dbReference>
<keyword evidence="2" id="KW-0238">DNA-binding</keyword>
<dbReference type="SMART" id="SM00342">
    <property type="entry name" value="HTH_ARAC"/>
    <property type="match status" value="1"/>
</dbReference>
<keyword evidence="4" id="KW-1133">Transmembrane helix</keyword>
<dbReference type="STRING" id="570519.SAMN04488116_3004"/>
<sequence length="367" mass="42696">MAWHIVLFLFFVAIGTGIGFLFFFKKKGNKFANILLGAYTLLFSYELLYNCLKWSNKLGEPEFVHLTNTHFPLWITYGPLVYIFCRSVLVKPGFKMSDVLFLVPIVVLILLNAPFYFLGTDAKLEVLQKGSFGQHTWMPVGSIWVVIAMMFFYGFLTFRHFGPHRNSGFRQNKWLKWFIGSYFGFAIAFSSYIFLTRFNLMNPAYDYFVDIVIVGFIGILSFFGFVQPEIFAGKALQEVIPFIKYRKTGLSKSLSLEMRDKLQRIMVSEEPYLESTLRLDDLAKKLNLSRNHTSQIINQHFNLSFFDFVNKYRVEAAKKLLTQTEEKATIAQIAYDVGFNNRASFYKAFKKFEKQNPTQYMNPKRAS</sequence>
<feature type="transmembrane region" description="Helical" evidence="4">
    <location>
        <begin position="137"/>
        <end position="156"/>
    </location>
</feature>
<keyword evidence="4" id="KW-0812">Transmembrane</keyword>
<feature type="transmembrane region" description="Helical" evidence="4">
    <location>
        <begin position="69"/>
        <end position="87"/>
    </location>
</feature>
<dbReference type="PROSITE" id="PS01124">
    <property type="entry name" value="HTH_ARAC_FAMILY_2"/>
    <property type="match status" value="1"/>
</dbReference>
<dbReference type="InterPro" id="IPR018062">
    <property type="entry name" value="HTH_AraC-typ_CS"/>
</dbReference>
<dbReference type="InterPro" id="IPR018060">
    <property type="entry name" value="HTH_AraC"/>
</dbReference>
<feature type="transmembrane region" description="Helical" evidence="4">
    <location>
        <begin position="6"/>
        <end position="24"/>
    </location>
</feature>
<protein>
    <submittedName>
        <fullName evidence="6">Helix-turn-helix domain-containing protein</fullName>
    </submittedName>
</protein>
<dbReference type="EMBL" id="FQWL01000006">
    <property type="protein sequence ID" value="SHG95299.1"/>
    <property type="molecule type" value="Genomic_DNA"/>
</dbReference>
<dbReference type="AlphaFoldDB" id="A0A1M5P1J2"/>
<dbReference type="InterPro" id="IPR009057">
    <property type="entry name" value="Homeodomain-like_sf"/>
</dbReference>
<evidence type="ECO:0000259" key="5">
    <source>
        <dbReference type="PROSITE" id="PS01124"/>
    </source>
</evidence>
<keyword evidence="3" id="KW-0804">Transcription</keyword>
<evidence type="ECO:0000313" key="6">
    <source>
        <dbReference type="EMBL" id="SHG95299.1"/>
    </source>
</evidence>
<dbReference type="Gene3D" id="1.10.10.60">
    <property type="entry name" value="Homeodomain-like"/>
    <property type="match status" value="2"/>
</dbReference>
<dbReference type="Pfam" id="PF12833">
    <property type="entry name" value="HTH_18"/>
    <property type="match status" value="1"/>
</dbReference>
<proteinExistence type="predicted"/>